<keyword evidence="2" id="KW-0547">Nucleotide-binding</keyword>
<evidence type="ECO:0000256" key="2">
    <source>
        <dbReference type="RuleBase" id="RU367113"/>
    </source>
</evidence>
<dbReference type="GO" id="GO:0034353">
    <property type="term" value="F:mRNA 5'-diphosphatase activity"/>
    <property type="evidence" value="ECO:0007669"/>
    <property type="project" value="TreeGrafter"/>
</dbReference>
<dbReference type="InterPro" id="IPR013961">
    <property type="entry name" value="RAI1"/>
</dbReference>
<keyword evidence="2" id="KW-0540">Nuclease</keyword>
<dbReference type="EC" id="3.6.1.-" evidence="2"/>
<reference evidence="4" key="2">
    <citation type="submission" date="2015-06" db="UniProtKB">
        <authorList>
            <consortium name="EnsemblMetazoa"/>
        </authorList>
    </citation>
    <scope>IDENTIFICATION</scope>
</reference>
<sequence length="351" mass="40742">MSLIETNFVQKELDLKCAKTNHDLCLERPKKLGYFSIYRNDDKESVYCPDKSALAYLDLPDPVSINCLQGYDPNNKYGYQRDLNYDFVCNNGVLKDIMTSPYQNLDWTLCAVKIRGKIVLNKIASNEEKESIEARSENDNKSIYAAFNLQRLVVKNNNRSEFTSGKETDSFHGVFHSNIGFHGVLHAGYLNDVESKQELDKSFDEMKFVLVKKFNAPKESHSFFHANTWWSLAILSGIDTIFRAKCEQDLWLKILENYAQLNDCICNVYYDFDTNLSVVEIRGKVILNKQESIEMKEKIDTRPERENKPTYAALNLQRFITKYNNRFECTSGRKEESFYGVFPQKLGLIKY</sequence>
<dbReference type="Pfam" id="PF08652">
    <property type="entry name" value="RAI1"/>
    <property type="match status" value="1"/>
</dbReference>
<keyword evidence="5" id="KW-1185">Reference proteome</keyword>
<dbReference type="EMBL" id="CAEY01000557">
    <property type="status" value="NOT_ANNOTATED_CDS"/>
    <property type="molecule type" value="Genomic_DNA"/>
</dbReference>
<proteinExistence type="inferred from homology"/>
<protein>
    <recommendedName>
        <fullName evidence="2">Decapping nuclease</fullName>
        <ecNumber evidence="2">3.6.1.-</ecNumber>
    </recommendedName>
</protein>
<comment type="subcellular location">
    <subcellularLocation>
        <location evidence="2">Nucleus</location>
    </subcellularLocation>
</comment>
<comment type="function">
    <text evidence="2">Decapping enzyme for NAD-capped RNAs: specifically hydrolyzes the nicotinamide adenine dinucleotide (NAD) cap from a subset of RNAs by removing the entire NAD moiety from the 5'-end of an NAD-capped RNA.</text>
</comment>
<dbReference type="InterPro" id="IPR039039">
    <property type="entry name" value="RAI1-like_fam"/>
</dbReference>
<dbReference type="Proteomes" id="UP000015104">
    <property type="component" value="Unassembled WGS sequence"/>
</dbReference>
<dbReference type="GO" id="GO:0005829">
    <property type="term" value="C:cytosol"/>
    <property type="evidence" value="ECO:0007669"/>
    <property type="project" value="TreeGrafter"/>
</dbReference>
<dbReference type="GO" id="GO:0046872">
    <property type="term" value="F:metal ion binding"/>
    <property type="evidence" value="ECO:0007669"/>
    <property type="project" value="UniProtKB-KW"/>
</dbReference>
<evidence type="ECO:0000313" key="5">
    <source>
        <dbReference type="Proteomes" id="UP000015104"/>
    </source>
</evidence>
<dbReference type="GO" id="GO:0110155">
    <property type="term" value="P:NAD-cap decapping"/>
    <property type="evidence" value="ECO:0007669"/>
    <property type="project" value="TreeGrafter"/>
</dbReference>
<dbReference type="PANTHER" id="PTHR12395">
    <property type="entry name" value="DOM-3 RELATED"/>
    <property type="match status" value="1"/>
</dbReference>
<dbReference type="HOGENOM" id="CLU_067939_0_0_1"/>
<name>T1KUF4_TETUR</name>
<evidence type="ECO:0000313" key="4">
    <source>
        <dbReference type="EnsemblMetazoa" id="tetur21g03250.1"/>
    </source>
</evidence>
<comment type="cofactor">
    <cofactor evidence="2">
        <name>a divalent metal cation</name>
        <dbReference type="ChEBI" id="CHEBI:60240"/>
    </cofactor>
</comment>
<comment type="similarity">
    <text evidence="1 2">Belongs to the DXO/Dom3Z family.</text>
</comment>
<keyword evidence="2" id="KW-0378">Hydrolase</keyword>
<dbReference type="GO" id="GO:0003723">
    <property type="term" value="F:RNA binding"/>
    <property type="evidence" value="ECO:0007669"/>
    <property type="project" value="UniProtKB-KW"/>
</dbReference>
<dbReference type="GO" id="GO:0000166">
    <property type="term" value="F:nucleotide binding"/>
    <property type="evidence" value="ECO:0007669"/>
    <property type="project" value="UniProtKB-KW"/>
</dbReference>
<organism evidence="4 5">
    <name type="scientific">Tetranychus urticae</name>
    <name type="common">Two-spotted spider mite</name>
    <dbReference type="NCBI Taxonomy" id="32264"/>
    <lineage>
        <taxon>Eukaryota</taxon>
        <taxon>Metazoa</taxon>
        <taxon>Ecdysozoa</taxon>
        <taxon>Arthropoda</taxon>
        <taxon>Chelicerata</taxon>
        <taxon>Arachnida</taxon>
        <taxon>Acari</taxon>
        <taxon>Acariformes</taxon>
        <taxon>Trombidiformes</taxon>
        <taxon>Prostigmata</taxon>
        <taxon>Eleutherengona</taxon>
        <taxon>Raphignathae</taxon>
        <taxon>Tetranychoidea</taxon>
        <taxon>Tetranychidae</taxon>
        <taxon>Tetranychus</taxon>
    </lineage>
</organism>
<accession>T1KUF4</accession>
<dbReference type="GO" id="GO:0005634">
    <property type="term" value="C:nucleus"/>
    <property type="evidence" value="ECO:0007669"/>
    <property type="project" value="UniProtKB-SubCell"/>
</dbReference>
<keyword evidence="2" id="KW-0539">Nucleus</keyword>
<feature type="domain" description="RAI1-like" evidence="3">
    <location>
        <begin position="80"/>
        <end position="259"/>
    </location>
</feature>
<keyword evidence="2" id="KW-0479">Metal-binding</keyword>
<dbReference type="GO" id="GO:0000956">
    <property type="term" value="P:nuclear-transcribed mRNA catabolic process"/>
    <property type="evidence" value="ECO:0007669"/>
    <property type="project" value="TreeGrafter"/>
</dbReference>
<reference evidence="5" key="1">
    <citation type="submission" date="2011-08" db="EMBL/GenBank/DDBJ databases">
        <authorList>
            <person name="Rombauts S."/>
        </authorList>
    </citation>
    <scope>NUCLEOTIDE SEQUENCE</scope>
    <source>
        <strain evidence="5">London</strain>
    </source>
</reference>
<dbReference type="EnsemblMetazoa" id="tetur21g03250.1">
    <property type="protein sequence ID" value="tetur21g03250.1"/>
    <property type="gene ID" value="tetur21g03250"/>
</dbReference>
<evidence type="ECO:0000259" key="3">
    <source>
        <dbReference type="Pfam" id="PF08652"/>
    </source>
</evidence>
<dbReference type="PANTHER" id="PTHR12395:SF9">
    <property type="entry name" value="DECAPPING AND EXORIBONUCLEASE PROTEIN"/>
    <property type="match status" value="1"/>
</dbReference>
<dbReference type="GO" id="GO:0004518">
    <property type="term" value="F:nuclease activity"/>
    <property type="evidence" value="ECO:0007669"/>
    <property type="project" value="UniProtKB-KW"/>
</dbReference>
<dbReference type="AlphaFoldDB" id="T1KUF4"/>
<evidence type="ECO:0000256" key="1">
    <source>
        <dbReference type="ARBA" id="ARBA00006562"/>
    </source>
</evidence>
<keyword evidence="2" id="KW-0694">RNA-binding</keyword>